<dbReference type="Proteomes" id="UP000324241">
    <property type="component" value="Unassembled WGS sequence"/>
</dbReference>
<keyword evidence="6 8" id="KW-1133">Transmembrane helix</keyword>
<proteinExistence type="inferred from homology"/>
<keyword evidence="5 8" id="KW-0812">Transmembrane</keyword>
<evidence type="ECO:0000256" key="4">
    <source>
        <dbReference type="ARBA" id="ARBA00015388"/>
    </source>
</evidence>
<dbReference type="InterPro" id="IPR007603">
    <property type="entry name" value="Choline_transptr-like"/>
</dbReference>
<feature type="region of interest" description="Disordered" evidence="9">
    <location>
        <begin position="1"/>
        <end position="65"/>
    </location>
</feature>
<evidence type="ECO:0000256" key="7">
    <source>
        <dbReference type="ARBA" id="ARBA00023136"/>
    </source>
</evidence>
<feature type="transmembrane region" description="Helical" evidence="8">
    <location>
        <begin position="136"/>
        <end position="156"/>
    </location>
</feature>
<feature type="transmembrane region" description="Helical" evidence="8">
    <location>
        <begin position="371"/>
        <end position="392"/>
    </location>
</feature>
<dbReference type="GO" id="GO:0022857">
    <property type="term" value="F:transmembrane transporter activity"/>
    <property type="evidence" value="ECO:0007669"/>
    <property type="project" value="UniProtKB-UniRule"/>
</dbReference>
<dbReference type="GO" id="GO:0005886">
    <property type="term" value="C:plasma membrane"/>
    <property type="evidence" value="ECO:0007669"/>
    <property type="project" value="UniProtKB-SubCell"/>
</dbReference>
<sequence length="540" mass="59993">MSGQAASYYNPGQSFVEGQPQPPQQQQPVYNIYDPNQNNYQDNNGYQRGPERKPPQGPPQGPPPTYNQAVYGFDEAFKIEKPKFNDLWAGLLLIAVFLGYVAVSGVAIHRYAKYKGFSGGGIYDSSNTFSLNTNTLVLFIFVLCVALVFSWAYFLGARYFPKLFIWASGILNIVFALGTGIYYITKQQYGGGIVFLVFGVFAIICFISWIPRIPFTAFMLETSIDVSRRYGHMFLVSAIGGIVAVAFSAWFSVTLVSIYVAYEPNGNGTNPACRDGGCSTARVIGLVVYVTFAMYWFSEWVKNTVHTTIAGVYGSWYFFSGSPRGMPQGATRGAFRRATTYSFGSISFGSLIIAIVNMLRQACSVAQRQEAAEGSIVGSIAFWILGCFISLLDWLVTFFNRYAFCHIALYGKAYVPSAKDTWTMMKDRGVDALINDCLIGPVLTMGSVFVSYVCALLAYLYLHYTHPAYNQGDEFTPVVMAFSFVMGLQVCQIFMTPVSSGIETIFAAMAWDPQVLIHDHPDLYYRLVHLYPKVQQAIHA</sequence>
<dbReference type="AlphaFoldDB" id="A0A4S3JJ38"/>
<dbReference type="PANTHER" id="PTHR12385">
    <property type="entry name" value="CHOLINE TRANSPORTER-LIKE (SLC FAMILY 44)"/>
    <property type="match status" value="1"/>
</dbReference>
<dbReference type="PANTHER" id="PTHR12385:SF4">
    <property type="entry name" value="PROTEIN PNS1"/>
    <property type="match status" value="1"/>
</dbReference>
<evidence type="ECO:0000256" key="3">
    <source>
        <dbReference type="ARBA" id="ARBA00007168"/>
    </source>
</evidence>
<evidence type="ECO:0000256" key="6">
    <source>
        <dbReference type="ARBA" id="ARBA00022989"/>
    </source>
</evidence>
<dbReference type="EMBL" id="SOSA01000164">
    <property type="protein sequence ID" value="THC95285.1"/>
    <property type="molecule type" value="Genomic_DNA"/>
</dbReference>
<evidence type="ECO:0000313" key="10">
    <source>
        <dbReference type="EMBL" id="KAA8646403.1"/>
    </source>
</evidence>
<comment type="subcellular location">
    <subcellularLocation>
        <location evidence="2 8">Cell membrane</location>
        <topology evidence="2 8">Multi-pass membrane protein</topology>
    </subcellularLocation>
</comment>
<keyword evidence="7 8" id="KW-0472">Membrane</keyword>
<evidence type="ECO:0000313" key="11">
    <source>
        <dbReference type="EMBL" id="THC95285.1"/>
    </source>
</evidence>
<evidence type="ECO:0000256" key="8">
    <source>
        <dbReference type="RuleBase" id="RU368066"/>
    </source>
</evidence>
<dbReference type="GeneID" id="54330535"/>
<comment type="similarity">
    <text evidence="3 8">Belongs to the CTL (choline transporter-like) family.</text>
</comment>
<feature type="transmembrane region" description="Helical" evidence="8">
    <location>
        <begin position="340"/>
        <end position="359"/>
    </location>
</feature>
<gene>
    <name evidence="10" type="primary">PNS1</name>
    <name evidence="10" type="ORF">ATNIH1004_007833</name>
    <name evidence="11" type="ORF">EYZ11_005240</name>
</gene>
<feature type="transmembrane region" description="Helical" evidence="8">
    <location>
        <begin position="474"/>
        <end position="495"/>
    </location>
</feature>
<dbReference type="Pfam" id="PF04515">
    <property type="entry name" value="Choline_transpo"/>
    <property type="match status" value="1"/>
</dbReference>
<feature type="transmembrane region" description="Helical" evidence="8">
    <location>
        <begin position="163"/>
        <end position="184"/>
    </location>
</feature>
<feature type="compositionally biased region" description="Low complexity" evidence="9">
    <location>
        <begin position="26"/>
        <end position="47"/>
    </location>
</feature>
<dbReference type="Proteomes" id="UP000308092">
    <property type="component" value="Unassembled WGS sequence"/>
</dbReference>
<keyword evidence="12" id="KW-1185">Reference proteome</keyword>
<dbReference type="VEuPathDB" id="FungiDB:EYZ11_005240"/>
<protein>
    <recommendedName>
        <fullName evidence="4 8">Protein PNS1</fullName>
    </recommendedName>
</protein>
<feature type="transmembrane region" description="Helical" evidence="8">
    <location>
        <begin position="438"/>
        <end position="462"/>
    </location>
</feature>
<evidence type="ECO:0000256" key="5">
    <source>
        <dbReference type="ARBA" id="ARBA00022692"/>
    </source>
</evidence>
<feature type="compositionally biased region" description="Polar residues" evidence="9">
    <location>
        <begin position="1"/>
        <end position="13"/>
    </location>
</feature>
<dbReference type="EMBL" id="QUQM01000007">
    <property type="protein sequence ID" value="KAA8646403.1"/>
    <property type="molecule type" value="Genomic_DNA"/>
</dbReference>
<dbReference type="RefSeq" id="XP_033425764.1">
    <property type="nucleotide sequence ID" value="XM_033572449.1"/>
</dbReference>
<dbReference type="STRING" id="1220188.A0A4S3JJ38"/>
<organism evidence="11 12">
    <name type="scientific">Aspergillus tanneri</name>
    <dbReference type="NCBI Taxonomy" id="1220188"/>
    <lineage>
        <taxon>Eukaryota</taxon>
        <taxon>Fungi</taxon>
        <taxon>Dikarya</taxon>
        <taxon>Ascomycota</taxon>
        <taxon>Pezizomycotina</taxon>
        <taxon>Eurotiomycetes</taxon>
        <taxon>Eurotiomycetidae</taxon>
        <taxon>Eurotiales</taxon>
        <taxon>Aspergillaceae</taxon>
        <taxon>Aspergillus</taxon>
        <taxon>Aspergillus subgen. Circumdati</taxon>
    </lineage>
</organism>
<comment type="caution">
    <text evidence="11">The sequence shown here is derived from an EMBL/GenBank/DDBJ whole genome shotgun (WGS) entry which is preliminary data.</text>
</comment>
<feature type="transmembrane region" description="Helical" evidence="8">
    <location>
        <begin position="190"/>
        <end position="211"/>
    </location>
</feature>
<reference evidence="10 13" key="2">
    <citation type="submission" date="2019-08" db="EMBL/GenBank/DDBJ databases">
        <title>The genome sequence of a newly discovered highly antifungal drug resistant Aspergillus species, Aspergillus tanneri NIH 1004.</title>
        <authorList>
            <person name="Mounaud S."/>
            <person name="Singh I."/>
            <person name="Joardar V."/>
            <person name="Pakala S."/>
            <person name="Pakala S."/>
            <person name="Venepally P."/>
            <person name="Chung J.K."/>
            <person name="Losada L."/>
            <person name="Nierman W.C."/>
        </authorList>
    </citation>
    <scope>NUCLEOTIDE SEQUENCE [LARGE SCALE GENOMIC DNA]</scope>
    <source>
        <strain evidence="10 13">NIH1004</strain>
    </source>
</reference>
<evidence type="ECO:0000313" key="12">
    <source>
        <dbReference type="Proteomes" id="UP000308092"/>
    </source>
</evidence>
<evidence type="ECO:0000256" key="9">
    <source>
        <dbReference type="SAM" id="MobiDB-lite"/>
    </source>
</evidence>
<evidence type="ECO:0000256" key="1">
    <source>
        <dbReference type="ARBA" id="ARBA00002957"/>
    </source>
</evidence>
<accession>A0A4S3JJ38</accession>
<dbReference type="OrthoDB" id="44736at2759"/>
<feature type="transmembrane region" description="Helical" evidence="8">
    <location>
        <begin position="280"/>
        <end position="297"/>
    </location>
</feature>
<comment type="function">
    <text evidence="1 8">Probably involved in transport through the plasma membrane.</text>
</comment>
<reference evidence="11 12" key="1">
    <citation type="submission" date="2019-03" db="EMBL/GenBank/DDBJ databases">
        <title>The genome sequence of a newly discovered highly antifungal drug resistant Aspergillus species, Aspergillus tanneri NIH 1004.</title>
        <authorList>
            <person name="Mounaud S."/>
            <person name="Singh I."/>
            <person name="Joardar V."/>
            <person name="Pakala S."/>
            <person name="Pakala S."/>
            <person name="Venepally P."/>
            <person name="Hoover J."/>
            <person name="Nierman W."/>
            <person name="Chung J."/>
            <person name="Losada L."/>
        </authorList>
    </citation>
    <scope>NUCLEOTIDE SEQUENCE [LARGE SCALE GENOMIC DNA]</scope>
    <source>
        <strain evidence="11 12">NIH1004</strain>
    </source>
</reference>
<name>A0A4S3JJ38_9EURO</name>
<feature type="transmembrane region" description="Helical" evidence="8">
    <location>
        <begin position="232"/>
        <end position="260"/>
    </location>
</feature>
<evidence type="ECO:0000256" key="2">
    <source>
        <dbReference type="ARBA" id="ARBA00004651"/>
    </source>
</evidence>
<feature type="compositionally biased region" description="Pro residues" evidence="9">
    <location>
        <begin position="55"/>
        <end position="65"/>
    </location>
</feature>
<evidence type="ECO:0000313" key="13">
    <source>
        <dbReference type="Proteomes" id="UP000324241"/>
    </source>
</evidence>
<feature type="transmembrane region" description="Helical" evidence="8">
    <location>
        <begin position="87"/>
        <end position="108"/>
    </location>
</feature>